<sequence>MGNRKKLEKVCASNTSFAETAITSPKSVEVTAISNTASRTEPQLIPARSTKNAAKITGTKALSSPKRIAPESLAATMLLREIGANRSRSNERPLRSKVMVTASMEVVPNRTLIAISPGSISRISERFTPPEERINCISVHDRGKMMPQLILGGLR</sequence>
<accession>A0A645G6Q3</accession>
<protein>
    <submittedName>
        <fullName evidence="1">Uncharacterized protein</fullName>
    </submittedName>
</protein>
<comment type="caution">
    <text evidence="1">The sequence shown here is derived from an EMBL/GenBank/DDBJ whole genome shotgun (WGS) entry which is preliminary data.</text>
</comment>
<proteinExistence type="predicted"/>
<name>A0A645G6Q3_9ZZZZ</name>
<reference evidence="1" key="1">
    <citation type="submission" date="2019-08" db="EMBL/GenBank/DDBJ databases">
        <authorList>
            <person name="Kucharzyk K."/>
            <person name="Murdoch R.W."/>
            <person name="Higgins S."/>
            <person name="Loffler F."/>
        </authorList>
    </citation>
    <scope>NUCLEOTIDE SEQUENCE</scope>
</reference>
<evidence type="ECO:0000313" key="1">
    <source>
        <dbReference type="EMBL" id="MPN22558.1"/>
    </source>
</evidence>
<dbReference type="AlphaFoldDB" id="A0A645G6Q3"/>
<dbReference type="EMBL" id="VSSQ01070819">
    <property type="protein sequence ID" value="MPN22558.1"/>
    <property type="molecule type" value="Genomic_DNA"/>
</dbReference>
<gene>
    <name evidence="1" type="ORF">SDC9_169941</name>
</gene>
<organism evidence="1">
    <name type="scientific">bioreactor metagenome</name>
    <dbReference type="NCBI Taxonomy" id="1076179"/>
    <lineage>
        <taxon>unclassified sequences</taxon>
        <taxon>metagenomes</taxon>
        <taxon>ecological metagenomes</taxon>
    </lineage>
</organism>